<dbReference type="AlphaFoldDB" id="A0A0A0BH16"/>
<dbReference type="PANTHER" id="PTHR30097">
    <property type="entry name" value="CATION EFFLUX SYSTEM PROTEIN CUSB"/>
    <property type="match status" value="1"/>
</dbReference>
<dbReference type="Pfam" id="PF25954">
    <property type="entry name" value="Beta-barrel_RND_2"/>
    <property type="match status" value="1"/>
</dbReference>
<dbReference type="InterPro" id="IPR058792">
    <property type="entry name" value="Beta-barrel_RND_2"/>
</dbReference>
<gene>
    <name evidence="8" type="ORF">LP43_0778</name>
</gene>
<feature type="domain" description="NqrA N-terminal barrel-sandwich hybrid" evidence="4">
    <location>
        <begin position="178"/>
        <end position="242"/>
    </location>
</feature>
<dbReference type="Pfam" id="PF05896">
    <property type="entry name" value="NQRA_N"/>
    <property type="match status" value="1"/>
</dbReference>
<evidence type="ECO:0000259" key="4">
    <source>
        <dbReference type="Pfam" id="PF05896"/>
    </source>
</evidence>
<evidence type="ECO:0000259" key="6">
    <source>
        <dbReference type="Pfam" id="PF25971"/>
    </source>
</evidence>
<feature type="domain" description="CusB-like beta-barrel" evidence="5">
    <location>
        <begin position="255"/>
        <end position="327"/>
    </location>
</feature>
<dbReference type="SUPFAM" id="SSF111369">
    <property type="entry name" value="HlyD-like secretion proteins"/>
    <property type="match status" value="1"/>
</dbReference>
<comment type="caution">
    <text evidence="8">The sequence shown here is derived from an EMBL/GenBank/DDBJ whole genome shotgun (WGS) entry which is preliminary data.</text>
</comment>
<evidence type="ECO:0000313" key="8">
    <source>
        <dbReference type="EMBL" id="KGM07170.1"/>
    </source>
</evidence>
<dbReference type="RefSeq" id="WP_036312285.1">
    <property type="nucleotide sequence ID" value="NZ_JRQD01000002.1"/>
</dbReference>
<dbReference type="InterPro" id="IPR058649">
    <property type="entry name" value="CzcB_C"/>
</dbReference>
<evidence type="ECO:0000256" key="2">
    <source>
        <dbReference type="SAM" id="MobiDB-lite"/>
    </source>
</evidence>
<evidence type="ECO:0000259" key="5">
    <source>
        <dbReference type="Pfam" id="PF25954"/>
    </source>
</evidence>
<dbReference type="PANTHER" id="PTHR30097:SF4">
    <property type="entry name" value="SLR6042 PROTEIN"/>
    <property type="match status" value="1"/>
</dbReference>
<dbReference type="Pfam" id="PF25975">
    <property type="entry name" value="CzcB_C"/>
    <property type="match status" value="1"/>
</dbReference>
<sequence length="408" mass="44965">MKSYLFILALLFHAPLFAAGGHGHGHDDAAHKEPAEGPHGGRLLESDGLNLEITIFESGIPPEMRIYPYSTDGESISPDLVVLTVNLNRTGGQQDLIDFNSEMDYLLGDAEIVEPHSFEVEINATYNGNDYHWHFESFEGRAEIPLRLQELSEIKTEKAGEKTIKVTNTVYGIVAKAENQVFHVHAPYAGIVQSVDVETGDQVKKGQRLLTVRNQQTLQNYSITSPAAGEVTLRPVKRGDHTDIGTLVEVSDLSSVWVEMSMFPKDVEVISKGMPVIISDLHGDHSVETKLDYLSPQMTGGHIARARATIANPDGDWRPGMHVKVKLIIEQAKVAVAVKRSALQTFRDMPVVFGKFGNVFEVRMVQLGRQDNGYVEVTGGLEPGTEYVTNNSYLLKAEVLKDGASHDH</sequence>
<feature type="domain" description="CzcB-like C-terminal circularly permuted SH3-like" evidence="7">
    <location>
        <begin position="336"/>
        <end position="396"/>
    </location>
</feature>
<dbReference type="EMBL" id="JRQD01000002">
    <property type="protein sequence ID" value="KGM07170.1"/>
    <property type="molecule type" value="Genomic_DNA"/>
</dbReference>
<dbReference type="Gene3D" id="2.40.420.20">
    <property type="match status" value="1"/>
</dbReference>
<dbReference type="GO" id="GO:0015679">
    <property type="term" value="P:plasma membrane copper ion transport"/>
    <property type="evidence" value="ECO:0007669"/>
    <property type="project" value="TreeGrafter"/>
</dbReference>
<keyword evidence="3" id="KW-0732">Signal</keyword>
<protein>
    <submittedName>
        <fullName evidence="8">Co/Zn/Cd efflux system membrane fusion protein</fullName>
    </submittedName>
</protein>
<evidence type="ECO:0000256" key="1">
    <source>
        <dbReference type="ARBA" id="ARBA00022448"/>
    </source>
</evidence>
<dbReference type="GO" id="GO:0030288">
    <property type="term" value="C:outer membrane-bounded periplasmic space"/>
    <property type="evidence" value="ECO:0007669"/>
    <property type="project" value="TreeGrafter"/>
</dbReference>
<dbReference type="STRING" id="392484.LP43_0778"/>
<evidence type="ECO:0000259" key="7">
    <source>
        <dbReference type="Pfam" id="PF25975"/>
    </source>
</evidence>
<dbReference type="Gene3D" id="2.40.30.170">
    <property type="match status" value="1"/>
</dbReference>
<evidence type="ECO:0000313" key="9">
    <source>
        <dbReference type="Proteomes" id="UP000029999"/>
    </source>
</evidence>
<keyword evidence="1" id="KW-0813">Transport</keyword>
<name>A0A0A0BH16_9GAMM</name>
<feature type="region of interest" description="Disordered" evidence="2">
    <location>
        <begin position="23"/>
        <end position="43"/>
    </location>
</feature>
<dbReference type="InterPro" id="IPR058646">
    <property type="entry name" value="CzcB_N"/>
</dbReference>
<dbReference type="GO" id="GO:0046914">
    <property type="term" value="F:transition metal ion binding"/>
    <property type="evidence" value="ECO:0007669"/>
    <property type="project" value="TreeGrafter"/>
</dbReference>
<organism evidence="8 9">
    <name type="scientific">Methylophaga thiooxydans</name>
    <dbReference type="NCBI Taxonomy" id="392484"/>
    <lineage>
        <taxon>Bacteria</taxon>
        <taxon>Pseudomonadati</taxon>
        <taxon>Pseudomonadota</taxon>
        <taxon>Gammaproteobacteria</taxon>
        <taxon>Thiotrichales</taxon>
        <taxon>Piscirickettsiaceae</taxon>
        <taxon>Methylophaga</taxon>
    </lineage>
</organism>
<feature type="signal peptide" evidence="3">
    <location>
        <begin position="1"/>
        <end position="18"/>
    </location>
</feature>
<feature type="compositionally biased region" description="Basic and acidic residues" evidence="2">
    <location>
        <begin position="24"/>
        <end position="36"/>
    </location>
</feature>
<dbReference type="Proteomes" id="UP000029999">
    <property type="component" value="Unassembled WGS sequence"/>
</dbReference>
<dbReference type="GO" id="GO:0060003">
    <property type="term" value="P:copper ion export"/>
    <property type="evidence" value="ECO:0007669"/>
    <property type="project" value="TreeGrafter"/>
</dbReference>
<feature type="chain" id="PRO_5001959575" evidence="3">
    <location>
        <begin position="19"/>
        <end position="408"/>
    </location>
</feature>
<dbReference type="InterPro" id="IPR051909">
    <property type="entry name" value="MFP_Cation_Efflux"/>
</dbReference>
<evidence type="ECO:0000256" key="3">
    <source>
        <dbReference type="SAM" id="SignalP"/>
    </source>
</evidence>
<feature type="domain" description="CzcB N-terminal" evidence="6">
    <location>
        <begin position="41"/>
        <end position="133"/>
    </location>
</feature>
<dbReference type="InterPro" id="IPR056147">
    <property type="entry name" value="NQRA_N"/>
</dbReference>
<proteinExistence type="predicted"/>
<accession>A0A0A0BH16</accession>
<dbReference type="Gene3D" id="2.40.50.100">
    <property type="match status" value="1"/>
</dbReference>
<dbReference type="Pfam" id="PF25971">
    <property type="entry name" value="CzcB_N"/>
    <property type="match status" value="1"/>
</dbReference>
<reference evidence="8 9" key="1">
    <citation type="submission" date="2014-09" db="EMBL/GenBank/DDBJ databases">
        <authorList>
            <person name="Grob C."/>
            <person name="Taubert M."/>
            <person name="Howat A.M."/>
            <person name="Burns O.J."/>
            <person name="Dixon J.L."/>
            <person name="Chen Y."/>
            <person name="Murrell J.C."/>
        </authorList>
    </citation>
    <scope>NUCLEOTIDE SEQUENCE [LARGE SCALE GENOMIC DNA]</scope>
    <source>
        <strain evidence="8">L4</strain>
    </source>
</reference>